<evidence type="ECO:0000256" key="6">
    <source>
        <dbReference type="ARBA" id="ARBA00023146"/>
    </source>
</evidence>
<dbReference type="Gene3D" id="3.40.50.800">
    <property type="entry name" value="Anticodon-binding domain"/>
    <property type="match status" value="1"/>
</dbReference>
<dbReference type="CDD" id="cd00862">
    <property type="entry name" value="ProRS_anticodon_zinc"/>
    <property type="match status" value="1"/>
</dbReference>
<keyword evidence="4 7" id="KW-0067">ATP-binding</keyword>
<keyword evidence="2 7" id="KW-0436">Ligase</keyword>
<evidence type="ECO:0000313" key="9">
    <source>
        <dbReference type="EMBL" id="MFD1293362.1"/>
    </source>
</evidence>
<keyword evidence="1 7" id="KW-0963">Cytoplasm</keyword>
<dbReference type="InterPro" id="IPR045864">
    <property type="entry name" value="aa-tRNA-synth_II/BPL/LPL"/>
</dbReference>
<evidence type="ECO:0000259" key="8">
    <source>
        <dbReference type="PROSITE" id="PS50862"/>
    </source>
</evidence>
<dbReference type="InterPro" id="IPR004499">
    <property type="entry name" value="Pro-tRNA-ligase_IIa_arc-type"/>
</dbReference>
<evidence type="ECO:0000256" key="3">
    <source>
        <dbReference type="ARBA" id="ARBA00022741"/>
    </source>
</evidence>
<dbReference type="SUPFAM" id="SSF55681">
    <property type="entry name" value="Class II aaRS and biotin synthetases"/>
    <property type="match status" value="1"/>
</dbReference>
<dbReference type="Gene3D" id="3.30.110.30">
    <property type="entry name" value="C-terminal domain of ProRS"/>
    <property type="match status" value="1"/>
</dbReference>
<proteinExistence type="inferred from homology"/>
<dbReference type="Pfam" id="PF09180">
    <property type="entry name" value="ProRS-C_1"/>
    <property type="match status" value="1"/>
</dbReference>
<comment type="catalytic activity">
    <reaction evidence="7">
        <text>tRNA(Pro) + L-proline + ATP = L-prolyl-tRNA(Pro) + AMP + diphosphate</text>
        <dbReference type="Rhea" id="RHEA:14305"/>
        <dbReference type="Rhea" id="RHEA-COMP:9700"/>
        <dbReference type="Rhea" id="RHEA-COMP:9702"/>
        <dbReference type="ChEBI" id="CHEBI:30616"/>
        <dbReference type="ChEBI" id="CHEBI:33019"/>
        <dbReference type="ChEBI" id="CHEBI:60039"/>
        <dbReference type="ChEBI" id="CHEBI:78442"/>
        <dbReference type="ChEBI" id="CHEBI:78532"/>
        <dbReference type="ChEBI" id="CHEBI:456215"/>
        <dbReference type="EC" id="6.1.1.15"/>
    </reaction>
</comment>
<dbReference type="InterPro" id="IPR004154">
    <property type="entry name" value="Anticodon-bd"/>
</dbReference>
<evidence type="ECO:0000256" key="1">
    <source>
        <dbReference type="ARBA" id="ARBA00022490"/>
    </source>
</evidence>
<dbReference type="EMBL" id="JBHTMV010000003">
    <property type="protein sequence ID" value="MFD1293362.1"/>
    <property type="molecule type" value="Genomic_DNA"/>
</dbReference>
<keyword evidence="10" id="KW-1185">Reference proteome</keyword>
<dbReference type="PANTHER" id="PTHR43382:SF2">
    <property type="entry name" value="BIFUNCTIONAL GLUTAMATE_PROLINE--TRNA LIGASE"/>
    <property type="match status" value="1"/>
</dbReference>
<dbReference type="EC" id="6.1.1.15" evidence="7"/>
<dbReference type="InterPro" id="IPR002314">
    <property type="entry name" value="aa-tRNA-synt_IIb"/>
</dbReference>
<sequence>MGKNLTKREVDYSKWYNELVVKADLAENSAVRGCMVIKPYGYAIWEKMQAELDRMFKETGHENAYFPLFVPKSLFEAEEKNAEGFAKECAVVTHYRLQNDPDNEGKLRVDPAAKLEEELVVRPTSEAIIWNTFKGWVQSYRDLPLLINQWANVVRWEMRTRLFLRTAEFLWQEGHTAHATKKEALTEALQMQKVYAEFAENFMAMPVIKGAKSESERFAGADETYTIEALMQDGKALQAGTSHFLGQNFAKAFDVKYTSKEGKQEYVWATSWGVSTRLIGGLIMTHSDDFGLVLPPKLAPIQVVIVPIYKGDEQLAAISEKVDVFVKELRAKGISVKFDTRDTYRPGAKFAEYELKGVPVRIAFGKRDLENNTVEIARRDTLEKQTVAQDNVVEFVSNLLEEIQENLFNRAITYREEHTTEVDTFEEFKDAIENKGGFVSAHWDGTIETEDKIKELTKATIRCIPLENKFEDGKCVFTGAPSKKRVLFAKSY</sequence>
<dbReference type="Proteomes" id="UP001597241">
    <property type="component" value="Unassembled WGS sequence"/>
</dbReference>
<name>A0ABW3WPA4_9FLAO</name>
<keyword evidence="5 7" id="KW-0648">Protein biosynthesis</keyword>
<dbReference type="SMART" id="SM00946">
    <property type="entry name" value="ProRS-C_1"/>
    <property type="match status" value="1"/>
</dbReference>
<dbReference type="HAMAP" id="MF_01571">
    <property type="entry name" value="Pro_tRNA_synth_type3"/>
    <property type="match status" value="1"/>
</dbReference>
<dbReference type="CDD" id="cd00778">
    <property type="entry name" value="ProRS_core_arch_euk"/>
    <property type="match status" value="1"/>
</dbReference>
<evidence type="ECO:0000256" key="7">
    <source>
        <dbReference type="HAMAP-Rule" id="MF_01571"/>
    </source>
</evidence>
<comment type="domain">
    <text evidence="7">Consists of three domains: the N-terminal catalytic domain, the anticodon-binding domain and the C-terminal extension.</text>
</comment>
<comment type="subunit">
    <text evidence="7">Homodimer.</text>
</comment>
<comment type="function">
    <text evidence="7">Catalyzes the attachment of proline to tRNA(Pro) in a two-step reaction: proline is first activated by ATP to form Pro-AMP and then transferred to the acceptor end of tRNA(Pro).</text>
</comment>
<evidence type="ECO:0000256" key="4">
    <source>
        <dbReference type="ARBA" id="ARBA00022840"/>
    </source>
</evidence>
<dbReference type="Pfam" id="PF03129">
    <property type="entry name" value="HGTP_anticodon"/>
    <property type="match status" value="1"/>
</dbReference>
<dbReference type="PANTHER" id="PTHR43382">
    <property type="entry name" value="PROLYL-TRNA SYNTHETASE"/>
    <property type="match status" value="1"/>
</dbReference>
<dbReference type="GO" id="GO:0004827">
    <property type="term" value="F:proline-tRNA ligase activity"/>
    <property type="evidence" value="ECO:0007669"/>
    <property type="project" value="UniProtKB-EC"/>
</dbReference>
<dbReference type="RefSeq" id="WP_386808562.1">
    <property type="nucleotide sequence ID" value="NZ_JBHTMV010000003.1"/>
</dbReference>
<dbReference type="InterPro" id="IPR006195">
    <property type="entry name" value="aa-tRNA-synth_II"/>
</dbReference>
<organism evidence="9 10">
    <name type="scientific">Lutibacter holmesii</name>
    <dbReference type="NCBI Taxonomy" id="1137985"/>
    <lineage>
        <taxon>Bacteria</taxon>
        <taxon>Pseudomonadati</taxon>
        <taxon>Bacteroidota</taxon>
        <taxon>Flavobacteriia</taxon>
        <taxon>Flavobacteriales</taxon>
        <taxon>Flavobacteriaceae</taxon>
        <taxon>Lutibacter</taxon>
    </lineage>
</organism>
<dbReference type="SUPFAM" id="SSF64586">
    <property type="entry name" value="C-terminal domain of ProRS"/>
    <property type="match status" value="1"/>
</dbReference>
<evidence type="ECO:0000256" key="5">
    <source>
        <dbReference type="ARBA" id="ARBA00022917"/>
    </source>
</evidence>
<evidence type="ECO:0000313" key="10">
    <source>
        <dbReference type="Proteomes" id="UP001597241"/>
    </source>
</evidence>
<dbReference type="InterPro" id="IPR036621">
    <property type="entry name" value="Anticodon-bd_dom_sf"/>
</dbReference>
<comment type="caution">
    <text evidence="9">The sequence shown here is derived from an EMBL/GenBank/DDBJ whole genome shotgun (WGS) entry which is preliminary data.</text>
</comment>
<keyword evidence="6 7" id="KW-0030">Aminoacyl-tRNA synthetase</keyword>
<dbReference type="InterPro" id="IPR033721">
    <property type="entry name" value="ProRS_core_arch_euk"/>
</dbReference>
<dbReference type="NCBIfam" id="TIGR00408">
    <property type="entry name" value="proS_fam_I"/>
    <property type="match status" value="1"/>
</dbReference>
<protein>
    <recommendedName>
        <fullName evidence="7">Proline--tRNA ligase</fullName>
        <ecNumber evidence="7">6.1.1.15</ecNumber>
    </recommendedName>
    <alternativeName>
        <fullName evidence="7">Prolyl-tRNA synthetase</fullName>
        <shortName evidence="7">ProRS</shortName>
    </alternativeName>
</protein>
<feature type="domain" description="Aminoacyl-transfer RNA synthetases class-II family profile" evidence="8">
    <location>
        <begin position="27"/>
        <end position="295"/>
    </location>
</feature>
<dbReference type="Pfam" id="PF00587">
    <property type="entry name" value="tRNA-synt_2b"/>
    <property type="match status" value="1"/>
</dbReference>
<comment type="subcellular location">
    <subcellularLocation>
        <location evidence="7">Cytoplasm</location>
    </subcellularLocation>
</comment>
<evidence type="ECO:0000256" key="2">
    <source>
        <dbReference type="ARBA" id="ARBA00022598"/>
    </source>
</evidence>
<dbReference type="InterPro" id="IPR016061">
    <property type="entry name" value="Pro-tRNA_ligase_II_C"/>
</dbReference>
<keyword evidence="3 7" id="KW-0547">Nucleotide-binding</keyword>
<dbReference type="PROSITE" id="PS50862">
    <property type="entry name" value="AA_TRNA_LIGASE_II"/>
    <property type="match status" value="1"/>
</dbReference>
<gene>
    <name evidence="7 9" type="primary">proS</name>
    <name evidence="9" type="ORF">ACFQ5N_05890</name>
</gene>
<dbReference type="SUPFAM" id="SSF52954">
    <property type="entry name" value="Class II aaRS ABD-related"/>
    <property type="match status" value="1"/>
</dbReference>
<comment type="similarity">
    <text evidence="7">Belongs to the class-II aminoacyl-tRNA synthetase family. ProS type 3 subfamily.</text>
</comment>
<dbReference type="InterPro" id="IPR017449">
    <property type="entry name" value="Pro-tRNA_synth_II"/>
</dbReference>
<reference evidence="10" key="1">
    <citation type="journal article" date="2019" name="Int. J. Syst. Evol. Microbiol.">
        <title>The Global Catalogue of Microorganisms (GCM) 10K type strain sequencing project: providing services to taxonomists for standard genome sequencing and annotation.</title>
        <authorList>
            <consortium name="The Broad Institute Genomics Platform"/>
            <consortium name="The Broad Institute Genome Sequencing Center for Infectious Disease"/>
            <person name="Wu L."/>
            <person name="Ma J."/>
        </authorList>
    </citation>
    <scope>NUCLEOTIDE SEQUENCE [LARGE SCALE GENOMIC DNA]</scope>
    <source>
        <strain evidence="10">CCUG 62221</strain>
    </source>
</reference>
<accession>A0ABW3WPA4</accession>
<dbReference type="Gene3D" id="3.30.930.10">
    <property type="entry name" value="Bira Bifunctional Protein, Domain 2"/>
    <property type="match status" value="1"/>
</dbReference>